<dbReference type="KEGG" id="vcn:VOLCADRAFT_100975"/>
<evidence type="ECO:0000313" key="2">
    <source>
        <dbReference type="Proteomes" id="UP000001058"/>
    </source>
</evidence>
<gene>
    <name evidence="1" type="ORF">VOLCADRAFT_100975</name>
</gene>
<proteinExistence type="predicted"/>
<organism evidence="2">
    <name type="scientific">Volvox carteri f. nagariensis</name>
    <dbReference type="NCBI Taxonomy" id="3068"/>
    <lineage>
        <taxon>Eukaryota</taxon>
        <taxon>Viridiplantae</taxon>
        <taxon>Chlorophyta</taxon>
        <taxon>core chlorophytes</taxon>
        <taxon>Chlorophyceae</taxon>
        <taxon>CS clade</taxon>
        <taxon>Chlamydomonadales</taxon>
        <taxon>Volvocaceae</taxon>
        <taxon>Volvox</taxon>
    </lineage>
</organism>
<accession>D8ULG4</accession>
<dbReference type="EMBL" id="GL378573">
    <property type="protein sequence ID" value="EFJ39436.1"/>
    <property type="molecule type" value="Genomic_DNA"/>
</dbReference>
<dbReference type="AlphaFoldDB" id="D8ULG4"/>
<evidence type="ECO:0000313" key="1">
    <source>
        <dbReference type="EMBL" id="EFJ39436.1"/>
    </source>
</evidence>
<reference evidence="1 2" key="1">
    <citation type="journal article" date="2010" name="Science">
        <title>Genomic analysis of organismal complexity in the multicellular green alga Volvox carteri.</title>
        <authorList>
            <person name="Prochnik S.E."/>
            <person name="Umen J."/>
            <person name="Nedelcu A.M."/>
            <person name="Hallmann A."/>
            <person name="Miller S.M."/>
            <person name="Nishii I."/>
            <person name="Ferris P."/>
            <person name="Kuo A."/>
            <person name="Mitros T."/>
            <person name="Fritz-Laylin L.K."/>
            <person name="Hellsten U."/>
            <person name="Chapman J."/>
            <person name="Simakov O."/>
            <person name="Rensing S.A."/>
            <person name="Terry A."/>
            <person name="Pangilinan J."/>
            <person name="Kapitonov V."/>
            <person name="Jurka J."/>
            <person name="Salamov A."/>
            <person name="Shapiro H."/>
            <person name="Schmutz J."/>
            <person name="Grimwood J."/>
            <person name="Lindquist E."/>
            <person name="Lucas S."/>
            <person name="Grigoriev I.V."/>
            <person name="Schmitt R."/>
            <person name="Kirk D."/>
            <person name="Rokhsar D.S."/>
        </authorList>
    </citation>
    <scope>NUCLEOTIDE SEQUENCE [LARGE SCALE GENOMIC DNA]</scope>
    <source>
        <strain evidence="2">f. Nagariensis / Eve</strain>
    </source>
</reference>
<dbReference type="InParanoid" id="D8ULG4"/>
<protein>
    <submittedName>
        <fullName evidence="1">Uncharacterized protein</fullName>
    </submittedName>
</protein>
<dbReference type="GeneID" id="9621344"/>
<name>D8ULG4_VOLCA</name>
<keyword evidence="2" id="KW-1185">Reference proteome</keyword>
<dbReference type="RefSeq" id="XP_002959500.1">
    <property type="nucleotide sequence ID" value="XM_002959454.1"/>
</dbReference>
<sequence length="133" mass="14341">MKMNTILLLCEYFDQPIISRSAPPPPLLQLPAASTINRNAFSSSPSDPTKGPPTFVGVTVHVFDIPAIVFWGSDTFTHVVGLPYACESAGCVDNQPCRLLVVSWDQAGMKQDELGKSCNRKLGTGPMPHSVLV</sequence>
<dbReference type="Proteomes" id="UP000001058">
    <property type="component" value="Unassembled WGS sequence"/>
</dbReference>